<name>A0ABS2KKZ1_9GAMM</name>
<proteinExistence type="predicted"/>
<dbReference type="RefSeq" id="WP_204633375.1">
    <property type="nucleotide sequence ID" value="NZ_BSOC01000001.1"/>
</dbReference>
<comment type="caution">
    <text evidence="1">The sequence shown here is derived from an EMBL/GenBank/DDBJ whole genome shotgun (WGS) entry which is preliminary data.</text>
</comment>
<dbReference type="Gene3D" id="3.30.429.10">
    <property type="entry name" value="Macrophage Migration Inhibitory Factor"/>
    <property type="match status" value="1"/>
</dbReference>
<evidence type="ECO:0000313" key="1">
    <source>
        <dbReference type="EMBL" id="MBM7131829.1"/>
    </source>
</evidence>
<accession>A0ABS2KKZ1</accession>
<dbReference type="EMBL" id="JADIKF010000040">
    <property type="protein sequence ID" value="MBM7131829.1"/>
    <property type="molecule type" value="Genomic_DNA"/>
</dbReference>
<evidence type="ECO:0000313" key="2">
    <source>
        <dbReference type="Proteomes" id="UP001430193"/>
    </source>
</evidence>
<keyword evidence="2" id="KW-1185">Reference proteome</keyword>
<dbReference type="Proteomes" id="UP001430193">
    <property type="component" value="Unassembled WGS sequence"/>
</dbReference>
<protein>
    <submittedName>
        <fullName evidence="1">Tautomerase enzyme</fullName>
    </submittedName>
</protein>
<dbReference type="InterPro" id="IPR014347">
    <property type="entry name" value="Tautomerase/MIF_sf"/>
</dbReference>
<gene>
    <name evidence="1" type="ORF">ISS99_20075</name>
</gene>
<sequence length="145" mass="15170">MPITLTVPEGLLSAKAEAEVFAELTRSLLGIAQLSGNPFMTPNVVGSLQVLPKNHVFAGGKPAPAAFVELKLPEIALARPEDKQAFIEAATAAVERAAEGRLQRDHIWTNIVYVEEGSWGAAGLAYDNARLIGAIQAAAASPANA</sequence>
<organism evidence="1 2">
    <name type="scientific">Dyella mobilis</name>
    <dbReference type="NCBI Taxonomy" id="1849582"/>
    <lineage>
        <taxon>Bacteria</taxon>
        <taxon>Pseudomonadati</taxon>
        <taxon>Pseudomonadota</taxon>
        <taxon>Gammaproteobacteria</taxon>
        <taxon>Lysobacterales</taxon>
        <taxon>Rhodanobacteraceae</taxon>
        <taxon>Dyella</taxon>
    </lineage>
</organism>
<reference evidence="1" key="1">
    <citation type="submission" date="2020-10" db="EMBL/GenBank/DDBJ databases">
        <title>Phylogeny of dyella-like bacteria.</title>
        <authorList>
            <person name="Fu J."/>
        </authorList>
    </citation>
    <scope>NUCLEOTIDE SEQUENCE</scope>
    <source>
        <strain evidence="1">DHON07</strain>
    </source>
</reference>